<feature type="binding site" evidence="1">
    <location>
        <position position="220"/>
    </location>
    <ligand>
        <name>Zn(2+)</name>
        <dbReference type="ChEBI" id="CHEBI:29105"/>
        <note>catalytic</note>
    </ligand>
</feature>
<dbReference type="Pfam" id="PF13688">
    <property type="entry name" value="Reprolysin_5"/>
    <property type="match status" value="1"/>
</dbReference>
<dbReference type="PROSITE" id="PS50215">
    <property type="entry name" value="ADAM_MEPRO"/>
    <property type="match status" value="1"/>
</dbReference>
<keyword evidence="4" id="KW-0378">Hydrolase</keyword>
<dbReference type="Proteomes" id="UP000694888">
    <property type="component" value="Unplaced"/>
</dbReference>
<keyword evidence="1" id="KW-0479">Metal-binding</keyword>
<comment type="caution">
    <text evidence="1">Lacks conserved residue(s) required for the propagation of feature annotation.</text>
</comment>
<dbReference type="GO" id="GO:0008237">
    <property type="term" value="F:metallopeptidase activity"/>
    <property type="evidence" value="ECO:0007669"/>
    <property type="project" value="UniProtKB-KW"/>
</dbReference>
<keyword evidence="4" id="KW-0645">Protease</keyword>
<evidence type="ECO:0000256" key="1">
    <source>
        <dbReference type="PROSITE-ProRule" id="PRU00276"/>
    </source>
</evidence>
<evidence type="ECO:0000313" key="4">
    <source>
        <dbReference type="RefSeq" id="XP_012941800.1"/>
    </source>
</evidence>
<sequence length="316" mass="34597">MRITVRESLISKMSRKLCDCWALPVLCCILVLGVPVCSSPQFPSARMRRASSQVTYEVDTLVVVDREFYTKWVSSHGGLTLSTESDIKEYVSLMVRQANVRLSNLQDRLNYNVAINVVAFQINVNVLAGIQPNIVTRSVSAEDALNSFFVWVSGNSLSGTYDHFILLTGFQLRDEYESHQLVSGRAYVGTLCNPSGRSLSVVHDLGGLQGAHTMAHELAHCLGSFHDGEASRNSCSKENRYIMAADDTAPRTPANQDHPWYFSTCSASAIDDFLHDIVLAAGGNDCLAQTSGPAPEFAATLTTVPGQRYVAHTQCQ</sequence>
<keyword evidence="3" id="KW-1185">Reference proteome</keyword>
<feature type="active site" evidence="1">
    <location>
        <position position="217"/>
    </location>
</feature>
<dbReference type="InterPro" id="IPR001590">
    <property type="entry name" value="Peptidase_M12B"/>
</dbReference>
<feature type="domain" description="Peptidase M12B" evidence="2">
    <location>
        <begin position="56"/>
        <end position="276"/>
    </location>
</feature>
<accession>A0ABM1A6K2</accession>
<dbReference type="PANTHER" id="PTHR11905:SF159">
    <property type="entry name" value="ADAM METALLOPROTEASE"/>
    <property type="match status" value="1"/>
</dbReference>
<dbReference type="PANTHER" id="PTHR11905">
    <property type="entry name" value="ADAM A DISINTEGRIN AND METALLOPROTEASE DOMAIN"/>
    <property type="match status" value="1"/>
</dbReference>
<feature type="binding site" evidence="1">
    <location>
        <position position="226"/>
    </location>
    <ligand>
        <name>Zn(2+)</name>
        <dbReference type="ChEBI" id="CHEBI:29105"/>
        <note>catalytic</note>
    </ligand>
</feature>
<keyword evidence="1" id="KW-0862">Zinc</keyword>
<feature type="non-terminal residue" evidence="4">
    <location>
        <position position="316"/>
    </location>
</feature>
<dbReference type="GeneID" id="101862747"/>
<gene>
    <name evidence="4" type="primary">LOC101862747</name>
</gene>
<dbReference type="InterPro" id="IPR024079">
    <property type="entry name" value="MetalloPept_cat_dom_sf"/>
</dbReference>
<name>A0ABM1A6K2_APLCA</name>
<protein>
    <submittedName>
        <fullName evidence="4">A disintegrin and metalloproteinase with thrombospondin motifs 16</fullName>
    </submittedName>
</protein>
<proteinExistence type="predicted"/>
<dbReference type="RefSeq" id="XP_012941800.1">
    <property type="nucleotide sequence ID" value="XM_013086346.1"/>
</dbReference>
<keyword evidence="4" id="KW-0482">Metalloprotease</keyword>
<evidence type="ECO:0000259" key="2">
    <source>
        <dbReference type="PROSITE" id="PS50215"/>
    </source>
</evidence>
<evidence type="ECO:0000313" key="3">
    <source>
        <dbReference type="Proteomes" id="UP000694888"/>
    </source>
</evidence>
<reference evidence="4" key="1">
    <citation type="submission" date="2025-08" db="UniProtKB">
        <authorList>
            <consortium name="RefSeq"/>
        </authorList>
    </citation>
    <scope>IDENTIFICATION</scope>
</reference>
<organism evidence="3 4">
    <name type="scientific">Aplysia californica</name>
    <name type="common">California sea hare</name>
    <dbReference type="NCBI Taxonomy" id="6500"/>
    <lineage>
        <taxon>Eukaryota</taxon>
        <taxon>Metazoa</taxon>
        <taxon>Spiralia</taxon>
        <taxon>Lophotrochozoa</taxon>
        <taxon>Mollusca</taxon>
        <taxon>Gastropoda</taxon>
        <taxon>Heterobranchia</taxon>
        <taxon>Euthyneura</taxon>
        <taxon>Tectipleura</taxon>
        <taxon>Aplysiida</taxon>
        <taxon>Aplysioidea</taxon>
        <taxon>Aplysiidae</taxon>
        <taxon>Aplysia</taxon>
    </lineage>
</organism>
<dbReference type="SUPFAM" id="SSF55486">
    <property type="entry name" value="Metalloproteases ('zincins'), catalytic domain"/>
    <property type="match status" value="1"/>
</dbReference>
<feature type="binding site" evidence="1">
    <location>
        <position position="216"/>
    </location>
    <ligand>
        <name>Zn(2+)</name>
        <dbReference type="ChEBI" id="CHEBI:29105"/>
        <note>catalytic</note>
    </ligand>
</feature>
<dbReference type="Gene3D" id="3.40.390.10">
    <property type="entry name" value="Collagenase (Catalytic Domain)"/>
    <property type="match status" value="1"/>
</dbReference>